<organism evidence="1 2">
    <name type="scientific">Holdemania filiformis</name>
    <dbReference type="NCBI Taxonomy" id="61171"/>
    <lineage>
        <taxon>Bacteria</taxon>
        <taxon>Bacillati</taxon>
        <taxon>Bacillota</taxon>
        <taxon>Erysipelotrichia</taxon>
        <taxon>Erysipelotrichales</taxon>
        <taxon>Erysipelotrichaceae</taxon>
        <taxon>Holdemania</taxon>
    </lineage>
</organism>
<evidence type="ECO:0000313" key="1">
    <source>
        <dbReference type="EMBL" id="RGR74870.1"/>
    </source>
</evidence>
<keyword evidence="2" id="KW-1185">Reference proteome</keyword>
<dbReference type="AlphaFoldDB" id="A0A412G361"/>
<evidence type="ECO:0000313" key="2">
    <source>
        <dbReference type="Proteomes" id="UP000284178"/>
    </source>
</evidence>
<proteinExistence type="predicted"/>
<sequence length="103" mass="12693">MIHKSSQDDCLCRLLFQSRLFSAKFICFEMNLKLIQLKFPFRNIYFKKYNFIPNSEFYELIILQSFLRFDFFYIILVNSIQLYHFLNFDIIEHLNDQIDFIPL</sequence>
<name>A0A412G361_9FIRM</name>
<gene>
    <name evidence="1" type="ORF">DWY25_07215</name>
</gene>
<reference evidence="1 2" key="1">
    <citation type="submission" date="2018-08" db="EMBL/GenBank/DDBJ databases">
        <title>A genome reference for cultivated species of the human gut microbiota.</title>
        <authorList>
            <person name="Zou Y."/>
            <person name="Xue W."/>
            <person name="Luo G."/>
        </authorList>
    </citation>
    <scope>NUCLEOTIDE SEQUENCE [LARGE SCALE GENOMIC DNA]</scope>
    <source>
        <strain evidence="1 2">AF24-29</strain>
    </source>
</reference>
<protein>
    <submittedName>
        <fullName evidence="1">Uncharacterized protein</fullName>
    </submittedName>
</protein>
<dbReference type="EMBL" id="QRUP01000007">
    <property type="protein sequence ID" value="RGR74870.1"/>
    <property type="molecule type" value="Genomic_DNA"/>
</dbReference>
<accession>A0A412G361</accession>
<comment type="caution">
    <text evidence="1">The sequence shown here is derived from an EMBL/GenBank/DDBJ whole genome shotgun (WGS) entry which is preliminary data.</text>
</comment>
<dbReference type="Proteomes" id="UP000284178">
    <property type="component" value="Unassembled WGS sequence"/>
</dbReference>